<comment type="similarity">
    <text evidence="1">Belongs to the non-flavoprotein flavin reductase family.</text>
</comment>
<dbReference type="RefSeq" id="WP_189313765.1">
    <property type="nucleotide sequence ID" value="NZ_BMQA01000019.1"/>
</dbReference>
<dbReference type="PANTHER" id="PTHR30466">
    <property type="entry name" value="FLAVIN REDUCTASE"/>
    <property type="match status" value="1"/>
</dbReference>
<dbReference type="Pfam" id="PF01613">
    <property type="entry name" value="Flavin_Reduct"/>
    <property type="match status" value="1"/>
</dbReference>
<reference evidence="4" key="1">
    <citation type="journal article" date="2014" name="Int. J. Syst. Evol. Microbiol.">
        <title>Complete genome sequence of Corynebacterium casei LMG S-19264T (=DSM 44701T), isolated from a smear-ripened cheese.</title>
        <authorList>
            <consortium name="US DOE Joint Genome Institute (JGI-PGF)"/>
            <person name="Walter F."/>
            <person name="Albersmeier A."/>
            <person name="Kalinowski J."/>
            <person name="Ruckert C."/>
        </authorList>
    </citation>
    <scope>NUCLEOTIDE SEQUENCE</scope>
    <source>
        <strain evidence="4">JCM 3086</strain>
    </source>
</reference>
<dbReference type="AlphaFoldDB" id="A0A917NWL4"/>
<evidence type="ECO:0000259" key="3">
    <source>
        <dbReference type="PROSITE" id="PS51078"/>
    </source>
</evidence>
<reference evidence="4" key="2">
    <citation type="submission" date="2020-09" db="EMBL/GenBank/DDBJ databases">
        <authorList>
            <person name="Sun Q."/>
            <person name="Ohkuma M."/>
        </authorList>
    </citation>
    <scope>NUCLEOTIDE SEQUENCE</scope>
    <source>
        <strain evidence="4">JCM 3086</strain>
    </source>
</reference>
<dbReference type="GO" id="GO:0010181">
    <property type="term" value="F:FMN binding"/>
    <property type="evidence" value="ECO:0007669"/>
    <property type="project" value="InterPro"/>
</dbReference>
<dbReference type="Gene3D" id="2.30.110.10">
    <property type="entry name" value="Electron Transport, Fmn-binding Protein, Chain A"/>
    <property type="match status" value="1"/>
</dbReference>
<sequence>MTTTDSTTAADPRWFRQVLGTYPTGVCVISAIHPDGTPVGMAVGSFTSVSLDPPLVGFLPDHSSTSWPKIRAAGRFCVNILGADQEHVCRAFASKAPNKFAGLGWRPGPSGLPVLDGVVAWIECDLDAVYTAGDHDIVIGRVREMSLGNPTMPLVFFEGGYGRFEPSSRAAADADLFDVLRNVDPGRPEMERIAREMSVECVAGAIVGDEIVHVASAGTPSGGRPAVRVGMRSPLAPPLGMSWLPWADETDVRRWLAQAPTPLSPGQAEAWRVALDRVRDRGFWVRLGGPSQREFDARIKRLSTIADARWRRSVFHDLFDPEPTVEYGQPELGPDTVYEVRAMSAPVFDPGGRARYALILFGFPPRMSGAEIAHCARRLRAACDAAGKGLRTLP</sequence>
<dbReference type="PANTHER" id="PTHR30466:SF11">
    <property type="entry name" value="FLAVIN-DEPENDENT MONOOXYGENASE, REDUCTASE SUBUNIT HSAB"/>
    <property type="match status" value="1"/>
</dbReference>
<dbReference type="InterPro" id="IPR029016">
    <property type="entry name" value="GAF-like_dom_sf"/>
</dbReference>
<evidence type="ECO:0000256" key="1">
    <source>
        <dbReference type="ARBA" id="ARBA00008898"/>
    </source>
</evidence>
<organism evidence="4 5">
    <name type="scientific">Streptomyces brasiliensis</name>
    <dbReference type="NCBI Taxonomy" id="1954"/>
    <lineage>
        <taxon>Bacteria</taxon>
        <taxon>Bacillati</taxon>
        <taxon>Actinomycetota</taxon>
        <taxon>Actinomycetes</taxon>
        <taxon>Kitasatosporales</taxon>
        <taxon>Streptomycetaceae</taxon>
        <taxon>Streptomyces</taxon>
    </lineage>
</organism>
<dbReference type="SUPFAM" id="SSF50475">
    <property type="entry name" value="FMN-binding split barrel"/>
    <property type="match status" value="1"/>
</dbReference>
<dbReference type="InterPro" id="IPR002563">
    <property type="entry name" value="Flavin_Rdtase-like_dom"/>
</dbReference>
<protein>
    <submittedName>
        <fullName evidence="4">Flavin reductase</fullName>
    </submittedName>
</protein>
<dbReference type="InterPro" id="IPR014757">
    <property type="entry name" value="Tscrpt_reg_IclR_C"/>
</dbReference>
<proteinExistence type="inferred from homology"/>
<dbReference type="Gene3D" id="3.30.450.40">
    <property type="match status" value="1"/>
</dbReference>
<dbReference type="InterPro" id="IPR050268">
    <property type="entry name" value="NADH-dep_flavin_reductase"/>
</dbReference>
<dbReference type="GO" id="GO:0042602">
    <property type="term" value="F:riboflavin reductase (NADPH) activity"/>
    <property type="evidence" value="ECO:0007669"/>
    <property type="project" value="TreeGrafter"/>
</dbReference>
<dbReference type="Proteomes" id="UP000657574">
    <property type="component" value="Unassembled WGS sequence"/>
</dbReference>
<comment type="caution">
    <text evidence="4">The sequence shown here is derived from an EMBL/GenBank/DDBJ whole genome shotgun (WGS) entry which is preliminary data.</text>
</comment>
<evidence type="ECO:0000256" key="2">
    <source>
        <dbReference type="ARBA" id="ARBA00023002"/>
    </source>
</evidence>
<dbReference type="InterPro" id="IPR012349">
    <property type="entry name" value="Split_barrel_FMN-bd"/>
</dbReference>
<accession>A0A917NWL4</accession>
<name>A0A917NWL4_9ACTN</name>
<gene>
    <name evidence="4" type="ORF">GCM10010121_053060</name>
</gene>
<dbReference type="PROSITE" id="PS51078">
    <property type="entry name" value="ICLR_ED"/>
    <property type="match status" value="1"/>
</dbReference>
<keyword evidence="2" id="KW-0560">Oxidoreductase</keyword>
<dbReference type="SMART" id="SM00903">
    <property type="entry name" value="Flavin_Reduct"/>
    <property type="match status" value="1"/>
</dbReference>
<feature type="domain" description="IclR-ED" evidence="3">
    <location>
        <begin position="168"/>
        <end position="392"/>
    </location>
</feature>
<keyword evidence="5" id="KW-1185">Reference proteome</keyword>
<dbReference type="SUPFAM" id="SSF55781">
    <property type="entry name" value="GAF domain-like"/>
    <property type="match status" value="1"/>
</dbReference>
<dbReference type="EMBL" id="BMQA01000019">
    <property type="protein sequence ID" value="GGJ35205.1"/>
    <property type="molecule type" value="Genomic_DNA"/>
</dbReference>
<evidence type="ECO:0000313" key="4">
    <source>
        <dbReference type="EMBL" id="GGJ35205.1"/>
    </source>
</evidence>
<evidence type="ECO:0000313" key="5">
    <source>
        <dbReference type="Proteomes" id="UP000657574"/>
    </source>
</evidence>